<evidence type="ECO:0000259" key="8">
    <source>
        <dbReference type="Pfam" id="PF02163"/>
    </source>
</evidence>
<dbReference type="Proteomes" id="UP000284684">
    <property type="component" value="Unassembled WGS sequence"/>
</dbReference>
<feature type="transmembrane region" description="Helical" evidence="7">
    <location>
        <begin position="270"/>
        <end position="290"/>
    </location>
</feature>
<evidence type="ECO:0000313" key="9">
    <source>
        <dbReference type="EMBL" id="RON02886.1"/>
    </source>
</evidence>
<reference evidence="9 10" key="1">
    <citation type="submission" date="2016-10" db="EMBL/GenBank/DDBJ databases">
        <title>Comparative genome analysis of multiple Pseudomonas spp. focuses on biocontrol and plant growth promoting traits.</title>
        <authorList>
            <person name="Tao X.-Y."/>
            <person name="Taylor C.G."/>
        </authorList>
    </citation>
    <scope>NUCLEOTIDE SEQUENCE [LARGE SCALE GENOMIC DNA]</scope>
    <source>
        <strain evidence="9 10">37D10</strain>
    </source>
</reference>
<dbReference type="RefSeq" id="WP_123581412.1">
    <property type="nucleotide sequence ID" value="NZ_MOBI01000006.1"/>
</dbReference>
<proteinExistence type="inferred from homology"/>
<evidence type="ECO:0000313" key="10">
    <source>
        <dbReference type="Proteomes" id="UP000284684"/>
    </source>
</evidence>
<comment type="caution">
    <text evidence="9">The sequence shown here is derived from an EMBL/GenBank/DDBJ whole genome shotgun (WGS) entry which is preliminary data.</text>
</comment>
<evidence type="ECO:0000256" key="7">
    <source>
        <dbReference type="SAM" id="Phobius"/>
    </source>
</evidence>
<dbReference type="Gene3D" id="2.40.50.100">
    <property type="match status" value="1"/>
</dbReference>
<comment type="similarity">
    <text evidence="3">Belongs to the peptidase M50B family.</text>
</comment>
<keyword evidence="4 7" id="KW-0812">Transmembrane</keyword>
<feature type="transmembrane region" description="Helical" evidence="7">
    <location>
        <begin position="371"/>
        <end position="391"/>
    </location>
</feature>
<feature type="domain" description="Peptidase M50" evidence="8">
    <location>
        <begin position="184"/>
        <end position="262"/>
    </location>
</feature>
<comment type="subcellular location">
    <subcellularLocation>
        <location evidence="2">Endomembrane system</location>
        <topology evidence="2">Multi-pass membrane protein</topology>
    </subcellularLocation>
</comment>
<gene>
    <name evidence="9" type="ORF">BK658_05280</name>
</gene>
<dbReference type="AlphaFoldDB" id="A0A423GXW4"/>
<dbReference type="PANTHER" id="PTHR13325">
    <property type="entry name" value="PROTEASE M50 MEMBRANE-BOUND TRANSCRIPTION FACTOR SITE 2 PROTEASE"/>
    <property type="match status" value="1"/>
</dbReference>
<dbReference type="GO" id="GO:0031293">
    <property type="term" value="P:membrane protein intracellular domain proteolysis"/>
    <property type="evidence" value="ECO:0007669"/>
    <property type="project" value="TreeGrafter"/>
</dbReference>
<dbReference type="GO" id="GO:0005737">
    <property type="term" value="C:cytoplasm"/>
    <property type="evidence" value="ECO:0007669"/>
    <property type="project" value="TreeGrafter"/>
</dbReference>
<dbReference type="Pfam" id="PF02163">
    <property type="entry name" value="Peptidase_M50"/>
    <property type="match status" value="1"/>
</dbReference>
<dbReference type="PANTHER" id="PTHR13325:SF3">
    <property type="entry name" value="MEMBRANE-BOUND TRANSCRIPTION FACTOR SITE-2 PROTEASE"/>
    <property type="match status" value="1"/>
</dbReference>
<feature type="transmembrane region" description="Helical" evidence="7">
    <location>
        <begin position="412"/>
        <end position="430"/>
    </location>
</feature>
<name>A0A423GXW4_9PSED</name>
<evidence type="ECO:0000256" key="2">
    <source>
        <dbReference type="ARBA" id="ARBA00004127"/>
    </source>
</evidence>
<sequence length="698" mass="78181">MTLPSLRADLQLQMAAPALDGSPRWTLADPLRGRYFKLGAAAMRLLRHWSLGDPEQVLRAANREPGLPLDVTELEQLLSFLRAHDLISALDPQQRASYGIKAAAQRQSVWQILLHQYLFFRVPLWRPDAFLNRAWPWLARFGPGALRYGLPLTLGLGIFLVSRDWQRFIATFPHLFSLGGALAFGVALFFAKLCHEFGHAFMAKRAGCRVQSMGVAFMVLLPMFYTDVSDAWRVNDRRARLLIGAGGVLAELLLACIALLAWSLLPDGPARTAAFMLASATWLTTLAVNLNPFMRFDGYFLLSDFWEVDNLQGRAFALCRWRLREALFGYGAPAPEPWSPSMQRRLLWWGYGSWLWRAVLFFGIALAVYHLFFKLLGIFLMMVELVWFIFLPIAREWREWWNRREQAHAPRALLSGLGLLAVIAVLVLPWRSAVELPSMLEAGRVSALHAPVAARVKQLNVRDGQIVAQGDVLIELESPDLDSRQAIARREIEIQQLQMRRQAGRSETAADAGIVEQRLAEAVAEYRGLAAQRERLLLRAPQAGQVRDLLPQLAVGRWLSPKETLARVVEEGARLRGYLAEAELWRVAPGATGRFIAEDPMHPAVAVELTEIDTNGAAVVDQEALTSDHHGPIAVRRDQSQRAEPVQAQYAVRLKVLESIVTPVQPLRGLVVLQGRSESLLGTAWRRLAALGVRESGF</sequence>
<feature type="transmembrane region" description="Helical" evidence="7">
    <location>
        <begin position="210"/>
        <end position="229"/>
    </location>
</feature>
<dbReference type="GO" id="GO:0016020">
    <property type="term" value="C:membrane"/>
    <property type="evidence" value="ECO:0007669"/>
    <property type="project" value="InterPro"/>
</dbReference>
<dbReference type="GO" id="GO:0012505">
    <property type="term" value="C:endomembrane system"/>
    <property type="evidence" value="ECO:0007669"/>
    <property type="project" value="UniProtKB-SubCell"/>
</dbReference>
<evidence type="ECO:0000256" key="4">
    <source>
        <dbReference type="ARBA" id="ARBA00022692"/>
    </source>
</evidence>
<organism evidence="9 10">
    <name type="scientific">Pseudomonas brassicacearum</name>
    <dbReference type="NCBI Taxonomy" id="930166"/>
    <lineage>
        <taxon>Bacteria</taxon>
        <taxon>Pseudomonadati</taxon>
        <taxon>Pseudomonadota</taxon>
        <taxon>Gammaproteobacteria</taxon>
        <taxon>Pseudomonadales</taxon>
        <taxon>Pseudomonadaceae</taxon>
        <taxon>Pseudomonas</taxon>
    </lineage>
</organism>
<evidence type="ECO:0000256" key="6">
    <source>
        <dbReference type="ARBA" id="ARBA00023136"/>
    </source>
</evidence>
<keyword evidence="5 7" id="KW-1133">Transmembrane helix</keyword>
<comment type="cofactor">
    <cofactor evidence="1">
        <name>Zn(2+)</name>
        <dbReference type="ChEBI" id="CHEBI:29105"/>
    </cofactor>
</comment>
<dbReference type="InterPro" id="IPR001193">
    <property type="entry name" value="MBTPS2"/>
</dbReference>
<feature type="transmembrane region" description="Helical" evidence="7">
    <location>
        <begin position="168"/>
        <end position="190"/>
    </location>
</feature>
<keyword evidence="6 7" id="KW-0472">Membrane</keyword>
<protein>
    <submittedName>
        <fullName evidence="9">Peptidase M50</fullName>
    </submittedName>
</protein>
<dbReference type="GO" id="GO:0004222">
    <property type="term" value="F:metalloendopeptidase activity"/>
    <property type="evidence" value="ECO:0007669"/>
    <property type="project" value="InterPro"/>
</dbReference>
<evidence type="ECO:0000256" key="3">
    <source>
        <dbReference type="ARBA" id="ARBA00007931"/>
    </source>
</evidence>
<feature type="transmembrane region" description="Helical" evidence="7">
    <location>
        <begin position="346"/>
        <end position="365"/>
    </location>
</feature>
<evidence type="ECO:0000256" key="5">
    <source>
        <dbReference type="ARBA" id="ARBA00022989"/>
    </source>
</evidence>
<accession>A0A423GXW4</accession>
<evidence type="ECO:0000256" key="1">
    <source>
        <dbReference type="ARBA" id="ARBA00001947"/>
    </source>
</evidence>
<feature type="transmembrane region" description="Helical" evidence="7">
    <location>
        <begin position="241"/>
        <end position="264"/>
    </location>
</feature>
<dbReference type="EMBL" id="MOBI01000006">
    <property type="protein sequence ID" value="RON02886.1"/>
    <property type="molecule type" value="Genomic_DNA"/>
</dbReference>
<dbReference type="SUPFAM" id="SSF111369">
    <property type="entry name" value="HlyD-like secretion proteins"/>
    <property type="match status" value="1"/>
</dbReference>
<feature type="transmembrane region" description="Helical" evidence="7">
    <location>
        <begin position="145"/>
        <end position="161"/>
    </location>
</feature>
<dbReference type="InterPro" id="IPR008915">
    <property type="entry name" value="Peptidase_M50"/>
</dbReference>